<dbReference type="PANTHER" id="PTHR31250">
    <property type="entry name" value="IQ DOMAIN-CONTAINING PROTEIN IQM3"/>
    <property type="match status" value="1"/>
</dbReference>
<protein>
    <submittedName>
        <fullName evidence="6">Uncharacterized protein</fullName>
    </submittedName>
</protein>
<dbReference type="GO" id="GO:0005737">
    <property type="term" value="C:cytoplasm"/>
    <property type="evidence" value="ECO:0007669"/>
    <property type="project" value="UniProtKB-SubCell"/>
</dbReference>
<evidence type="ECO:0000256" key="1">
    <source>
        <dbReference type="ARBA" id="ARBA00004123"/>
    </source>
</evidence>
<feature type="region of interest" description="Disordered" evidence="5">
    <location>
        <begin position="303"/>
        <end position="322"/>
    </location>
</feature>
<organism evidence="6">
    <name type="scientific">Leptocylindrus danicus</name>
    <dbReference type="NCBI Taxonomy" id="163516"/>
    <lineage>
        <taxon>Eukaryota</taxon>
        <taxon>Sar</taxon>
        <taxon>Stramenopiles</taxon>
        <taxon>Ochrophyta</taxon>
        <taxon>Bacillariophyta</taxon>
        <taxon>Coscinodiscophyceae</taxon>
        <taxon>Chaetocerotophycidae</taxon>
        <taxon>Leptocylindrales</taxon>
        <taxon>Leptocylindraceae</taxon>
        <taxon>Leptocylindrus</taxon>
    </lineage>
</organism>
<dbReference type="PANTHER" id="PTHR31250:SF27">
    <property type="entry name" value="IQ DOMAIN-CONTAINING PROTEIN IQM5"/>
    <property type="match status" value="1"/>
</dbReference>
<evidence type="ECO:0000256" key="5">
    <source>
        <dbReference type="SAM" id="MobiDB-lite"/>
    </source>
</evidence>
<keyword evidence="4" id="KW-0539">Nucleus</keyword>
<dbReference type="InterPro" id="IPR044159">
    <property type="entry name" value="IQM"/>
</dbReference>
<evidence type="ECO:0000256" key="3">
    <source>
        <dbReference type="ARBA" id="ARBA00022490"/>
    </source>
</evidence>
<reference evidence="6" key="1">
    <citation type="submission" date="2021-01" db="EMBL/GenBank/DDBJ databases">
        <authorList>
            <person name="Corre E."/>
            <person name="Pelletier E."/>
            <person name="Niang G."/>
            <person name="Scheremetjew M."/>
            <person name="Finn R."/>
            <person name="Kale V."/>
            <person name="Holt S."/>
            <person name="Cochrane G."/>
            <person name="Meng A."/>
            <person name="Brown T."/>
            <person name="Cohen L."/>
        </authorList>
    </citation>
    <scope>NUCLEOTIDE SEQUENCE</scope>
    <source>
        <strain evidence="6">B650</strain>
    </source>
</reference>
<evidence type="ECO:0000256" key="4">
    <source>
        <dbReference type="ARBA" id="ARBA00023242"/>
    </source>
</evidence>
<name>A0A7S2KIX1_9STRA</name>
<proteinExistence type="predicted"/>
<dbReference type="EMBL" id="HBGY01014785">
    <property type="protein sequence ID" value="CAD9578369.1"/>
    <property type="molecule type" value="Transcribed_RNA"/>
</dbReference>
<dbReference type="AlphaFoldDB" id="A0A7S2KIX1"/>
<evidence type="ECO:0000313" key="6">
    <source>
        <dbReference type="EMBL" id="CAD9578369.1"/>
    </source>
</evidence>
<evidence type="ECO:0000256" key="2">
    <source>
        <dbReference type="ARBA" id="ARBA00004496"/>
    </source>
</evidence>
<accession>A0A7S2KIX1</accession>
<keyword evidence="3" id="KW-0963">Cytoplasm</keyword>
<dbReference type="GO" id="GO:0005634">
    <property type="term" value="C:nucleus"/>
    <property type="evidence" value="ECO:0007669"/>
    <property type="project" value="UniProtKB-SubCell"/>
</dbReference>
<gene>
    <name evidence="6" type="ORF">LDAN0321_LOCUS9583</name>
</gene>
<comment type="subcellular location">
    <subcellularLocation>
        <location evidence="2">Cytoplasm</location>
    </subcellularLocation>
    <subcellularLocation>
        <location evidence="1">Nucleus</location>
    </subcellularLocation>
</comment>
<sequence>MNPVRGSRILRLLRSYYGVRNVEMMRRCIVGYFLKLLTSCIGTGSTSGSTMITGRAWESLTGSFFTWLDSKGEASGEPLPDLKSCPREVLDHDTVLYIDSFDATSKYALTISKDSRCCDDIQNIPRFLNAKGEPLRTGRDKGWIFVLRDDVLYAAPKITTVNGRTKQRFHHSSFFGGKAVASAGIFITDDGGHLLKLYPHSGHYRPGERHLHRILLYLKKHGVILENIEVDLQQIYHMSRELTGTVGSDMTKTSKLKKVQNLYLLSGDTVESFLSHKRRMINSGVFRQVHDILSVKKLPEDEKQCDSFPSSSSPPLRPARSRVKSLLLQVNSRHRSRMVTQD</sequence>